<comment type="caution">
    <text evidence="1">The sequence shown here is derived from an EMBL/GenBank/DDBJ whole genome shotgun (WGS) entry which is preliminary data.</text>
</comment>
<dbReference type="RefSeq" id="WP_272436546.1">
    <property type="nucleotide sequence ID" value="NZ_JAMQKB010000008.1"/>
</dbReference>
<gene>
    <name evidence="1" type="ORF">NC797_09500</name>
</gene>
<sequence length="90" mass="10429">MRKHQLGYFIEDLWTKGFRLTDEDIRFIYFGKNSTNTPDWKVVLALKTTLRFQQELDGSFFISILELLGDEAIDTTKDALLLLKEKGLAS</sequence>
<dbReference type="Pfam" id="PF19618">
    <property type="entry name" value="DUF6123"/>
    <property type="match status" value="1"/>
</dbReference>
<dbReference type="InterPro" id="IPR046126">
    <property type="entry name" value="DUF6123"/>
</dbReference>
<evidence type="ECO:0000313" key="2">
    <source>
        <dbReference type="Proteomes" id="UP001145050"/>
    </source>
</evidence>
<name>A0A9X3WWS3_9BACI</name>
<dbReference type="AlphaFoldDB" id="A0A9X3WWS3"/>
<evidence type="ECO:0000313" key="1">
    <source>
        <dbReference type="EMBL" id="MDC3424744.1"/>
    </source>
</evidence>
<keyword evidence="2" id="KW-1185">Reference proteome</keyword>
<reference evidence="1" key="1">
    <citation type="submission" date="2022-06" db="EMBL/GenBank/DDBJ databases">
        <title>Aquibacillus sp. a new bacterium isolated from soil saline samples.</title>
        <authorList>
            <person name="Galisteo C."/>
            <person name="De La Haba R."/>
            <person name="Sanchez-Porro C."/>
            <person name="Ventosa A."/>
        </authorList>
    </citation>
    <scope>NUCLEOTIDE SEQUENCE</scope>
    <source>
        <strain evidence="1">3ASR75-11</strain>
    </source>
</reference>
<dbReference type="EMBL" id="JAMQKB010000008">
    <property type="protein sequence ID" value="MDC3424744.1"/>
    <property type="molecule type" value="Genomic_DNA"/>
</dbReference>
<organism evidence="1 2">
    <name type="scientific">Terrihalobacillus insolitus</name>
    <dbReference type="NCBI Taxonomy" id="2950438"/>
    <lineage>
        <taxon>Bacteria</taxon>
        <taxon>Bacillati</taxon>
        <taxon>Bacillota</taxon>
        <taxon>Bacilli</taxon>
        <taxon>Bacillales</taxon>
        <taxon>Bacillaceae</taxon>
        <taxon>Terrihalobacillus</taxon>
    </lineage>
</organism>
<proteinExistence type="predicted"/>
<accession>A0A9X3WWS3</accession>
<dbReference type="Proteomes" id="UP001145050">
    <property type="component" value="Unassembled WGS sequence"/>
</dbReference>
<protein>
    <submittedName>
        <fullName evidence="1">DUF6123 family protein</fullName>
    </submittedName>
</protein>